<dbReference type="InterPro" id="IPR017871">
    <property type="entry name" value="ABC_transporter-like_CS"/>
</dbReference>
<dbReference type="Proteomes" id="UP000182412">
    <property type="component" value="Unassembled WGS sequence"/>
</dbReference>
<organism evidence="5 6">
    <name type="scientific">Selenomonas ruminantium</name>
    <dbReference type="NCBI Taxonomy" id="971"/>
    <lineage>
        <taxon>Bacteria</taxon>
        <taxon>Bacillati</taxon>
        <taxon>Bacillota</taxon>
        <taxon>Negativicutes</taxon>
        <taxon>Selenomonadales</taxon>
        <taxon>Selenomonadaceae</taxon>
        <taxon>Selenomonas</taxon>
    </lineage>
</organism>
<name>A0A1H0SMY4_SELRU</name>
<sequence length="252" mass="28029">MIKLSHVSKIYDGEYALRDINLEIRDGETLAIIGGSGSGKSTLLQLLVGLIRPDEGEIYIGGQEITHLSEKEMDKVRLNMGMVFQYSALFDSMSVGENVAFGLREHRHLPEAEIQRIVRQKLDLVGLPGVEAKMPGELSGGMKKRVSLARAIAIEPEIIFYDEPSSGLDPLTTTKIDELIVDMQKKLGVTSVVVTHDMASACRIADRIAMVYEGELIAVDTVKKFQQIEDERVQAFFRTLHTDKGEKEELRA</sequence>
<dbReference type="Gene3D" id="3.40.50.300">
    <property type="entry name" value="P-loop containing nucleotide triphosphate hydrolases"/>
    <property type="match status" value="1"/>
</dbReference>
<accession>A0A1H0SMY4</accession>
<dbReference type="OrthoDB" id="9772862at2"/>
<evidence type="ECO:0000259" key="4">
    <source>
        <dbReference type="PROSITE" id="PS50893"/>
    </source>
</evidence>
<keyword evidence="3 5" id="KW-0067">ATP-binding</keyword>
<keyword evidence="1" id="KW-0813">Transport</keyword>
<evidence type="ECO:0000256" key="2">
    <source>
        <dbReference type="ARBA" id="ARBA00022741"/>
    </source>
</evidence>
<dbReference type="RefSeq" id="WP_074572525.1">
    <property type="nucleotide sequence ID" value="NZ_FNJQ01000018.1"/>
</dbReference>
<feature type="domain" description="ABC transporter" evidence="4">
    <location>
        <begin position="2"/>
        <end position="238"/>
    </location>
</feature>
<evidence type="ECO:0000313" key="5">
    <source>
        <dbReference type="EMBL" id="SDP42899.1"/>
    </source>
</evidence>
<evidence type="ECO:0000313" key="6">
    <source>
        <dbReference type="Proteomes" id="UP000182412"/>
    </source>
</evidence>
<dbReference type="PROSITE" id="PS00211">
    <property type="entry name" value="ABC_TRANSPORTER_1"/>
    <property type="match status" value="1"/>
</dbReference>
<dbReference type="PANTHER" id="PTHR43023">
    <property type="entry name" value="PROTEIN TRIGALACTOSYLDIACYLGLYCEROL 3, CHLOROPLASTIC"/>
    <property type="match status" value="1"/>
</dbReference>
<dbReference type="InterPro" id="IPR027417">
    <property type="entry name" value="P-loop_NTPase"/>
</dbReference>
<dbReference type="PROSITE" id="PS50893">
    <property type="entry name" value="ABC_TRANSPORTER_2"/>
    <property type="match status" value="1"/>
</dbReference>
<evidence type="ECO:0000256" key="3">
    <source>
        <dbReference type="ARBA" id="ARBA00022840"/>
    </source>
</evidence>
<protein>
    <submittedName>
        <fullName evidence="5">Phospholipid/cholesterol/gamma-HCH transport system ATP-binding protein</fullName>
    </submittedName>
</protein>
<dbReference type="GO" id="GO:0016887">
    <property type="term" value="F:ATP hydrolysis activity"/>
    <property type="evidence" value="ECO:0007669"/>
    <property type="project" value="InterPro"/>
</dbReference>
<dbReference type="Pfam" id="PF00005">
    <property type="entry name" value="ABC_tran"/>
    <property type="match status" value="1"/>
</dbReference>
<dbReference type="InterPro" id="IPR003439">
    <property type="entry name" value="ABC_transporter-like_ATP-bd"/>
</dbReference>
<dbReference type="GO" id="GO:0005524">
    <property type="term" value="F:ATP binding"/>
    <property type="evidence" value="ECO:0007669"/>
    <property type="project" value="UniProtKB-KW"/>
</dbReference>
<dbReference type="CDD" id="cd03261">
    <property type="entry name" value="ABC_Org_Solvent_Resistant"/>
    <property type="match status" value="1"/>
</dbReference>
<dbReference type="SMART" id="SM00382">
    <property type="entry name" value="AAA"/>
    <property type="match status" value="1"/>
</dbReference>
<gene>
    <name evidence="5" type="ORF">SAMN05216366_11865</name>
</gene>
<dbReference type="EMBL" id="FNJQ01000018">
    <property type="protein sequence ID" value="SDP42899.1"/>
    <property type="molecule type" value="Genomic_DNA"/>
</dbReference>
<dbReference type="PANTHER" id="PTHR43023:SF6">
    <property type="entry name" value="INTERMEMBRANE PHOSPHOLIPID TRANSPORT SYSTEM ATP-BINDING PROTEIN MLAF"/>
    <property type="match status" value="1"/>
</dbReference>
<keyword evidence="2" id="KW-0547">Nucleotide-binding</keyword>
<dbReference type="SUPFAM" id="SSF52540">
    <property type="entry name" value="P-loop containing nucleoside triphosphate hydrolases"/>
    <property type="match status" value="1"/>
</dbReference>
<dbReference type="AlphaFoldDB" id="A0A1H0SMY4"/>
<dbReference type="InterPro" id="IPR003593">
    <property type="entry name" value="AAA+_ATPase"/>
</dbReference>
<reference evidence="5 6" key="1">
    <citation type="submission" date="2016-10" db="EMBL/GenBank/DDBJ databases">
        <authorList>
            <person name="de Groot N.N."/>
        </authorList>
    </citation>
    <scope>NUCLEOTIDE SEQUENCE [LARGE SCALE GENOMIC DNA]</scope>
    <source>
        <strain evidence="5 6">S137</strain>
    </source>
</reference>
<evidence type="ECO:0000256" key="1">
    <source>
        <dbReference type="ARBA" id="ARBA00022448"/>
    </source>
</evidence>
<proteinExistence type="predicted"/>